<dbReference type="SUPFAM" id="SSF143744">
    <property type="entry name" value="GlcG-like"/>
    <property type="match status" value="1"/>
</dbReference>
<dbReference type="InterPro" id="IPR038084">
    <property type="entry name" value="PduO/GlcC-like_sf"/>
</dbReference>
<organism evidence="1 2">
    <name type="scientific">Sporothrix curviconia</name>
    <dbReference type="NCBI Taxonomy" id="1260050"/>
    <lineage>
        <taxon>Eukaryota</taxon>
        <taxon>Fungi</taxon>
        <taxon>Dikarya</taxon>
        <taxon>Ascomycota</taxon>
        <taxon>Pezizomycotina</taxon>
        <taxon>Sordariomycetes</taxon>
        <taxon>Sordariomycetidae</taxon>
        <taxon>Ophiostomatales</taxon>
        <taxon>Ophiostomataceae</taxon>
        <taxon>Sporothrix</taxon>
    </lineage>
</organism>
<dbReference type="InterPro" id="IPR010371">
    <property type="entry name" value="YBR137W-like"/>
</dbReference>
<evidence type="ECO:0000313" key="2">
    <source>
        <dbReference type="Proteomes" id="UP001642405"/>
    </source>
</evidence>
<name>A0ABP0CPU9_9PEZI</name>
<dbReference type="Pfam" id="PF03928">
    <property type="entry name" value="HbpS-like"/>
    <property type="match status" value="1"/>
</dbReference>
<sequence>MPKTTDFDLADPALGVFLAETEKRLRFPAFNPEIAYRLGDFLRTRFAATHDAHVGAYIQIRSFPARPTAPFVVYAAVAGNYEVVSNGSAYQVDGKARVVEHHGASSYSAKAFAAKMGWPVEKMGFFSLEHVVSGGGFPIKLDNCSSVVGAIVVSGLPDAEDHQGEETILVPQPSDDPNDPLLWPRWQKEAAF</sequence>
<accession>A0ABP0CPU9</accession>
<dbReference type="PANTHER" id="PTHR28255:SF1">
    <property type="entry name" value="UPF0303 PROTEIN YBR137W"/>
    <property type="match status" value="1"/>
</dbReference>
<keyword evidence="2" id="KW-1185">Reference proteome</keyword>
<dbReference type="InterPro" id="IPR005624">
    <property type="entry name" value="PduO/GlcC-like"/>
</dbReference>
<dbReference type="PANTHER" id="PTHR28255">
    <property type="match status" value="1"/>
</dbReference>
<comment type="caution">
    <text evidence="1">The sequence shown here is derived from an EMBL/GenBank/DDBJ whole genome shotgun (WGS) entry which is preliminary data.</text>
</comment>
<proteinExistence type="predicted"/>
<dbReference type="Proteomes" id="UP001642405">
    <property type="component" value="Unassembled WGS sequence"/>
</dbReference>
<evidence type="ECO:0000313" key="1">
    <source>
        <dbReference type="EMBL" id="CAK7233219.1"/>
    </source>
</evidence>
<dbReference type="Gene3D" id="3.30.450.150">
    <property type="entry name" value="Haem-degrading domain"/>
    <property type="match status" value="1"/>
</dbReference>
<reference evidence="1 2" key="1">
    <citation type="submission" date="2024-01" db="EMBL/GenBank/DDBJ databases">
        <authorList>
            <person name="Allen C."/>
            <person name="Tagirdzhanova G."/>
        </authorList>
    </citation>
    <scope>NUCLEOTIDE SEQUENCE [LARGE SCALE GENOMIC DNA]</scope>
</reference>
<gene>
    <name evidence="1" type="ORF">SCUCBS95973_008522</name>
</gene>
<protein>
    <submittedName>
        <fullName evidence="1">Uncharacterized protein</fullName>
    </submittedName>
</protein>
<dbReference type="EMBL" id="CAWUHB010000071">
    <property type="protein sequence ID" value="CAK7233219.1"/>
    <property type="molecule type" value="Genomic_DNA"/>
</dbReference>